<protein>
    <submittedName>
        <fullName evidence="2">Uncharacterized protein</fullName>
    </submittedName>
</protein>
<feature type="transmembrane region" description="Helical" evidence="1">
    <location>
        <begin position="43"/>
        <end position="64"/>
    </location>
</feature>
<reference evidence="3" key="1">
    <citation type="journal article" date="2010" name="Genome Biol.">
        <title>Genome sequence of the necrotrophic plant pathogen Pythium ultimum reveals original pathogenicity mechanisms and effector repertoire.</title>
        <authorList>
            <person name="Levesque C.A."/>
            <person name="Brouwer H."/>
            <person name="Cano L."/>
            <person name="Hamilton J.P."/>
            <person name="Holt C."/>
            <person name="Huitema E."/>
            <person name="Raffaele S."/>
            <person name="Robideau G.P."/>
            <person name="Thines M."/>
            <person name="Win J."/>
            <person name="Zerillo M.M."/>
            <person name="Beakes G.W."/>
            <person name="Boore J.L."/>
            <person name="Busam D."/>
            <person name="Dumas B."/>
            <person name="Ferriera S."/>
            <person name="Fuerstenberg S.I."/>
            <person name="Gachon C.M."/>
            <person name="Gaulin E."/>
            <person name="Govers F."/>
            <person name="Grenville-Briggs L."/>
            <person name="Horner N."/>
            <person name="Hostetler J."/>
            <person name="Jiang R.H."/>
            <person name="Johnson J."/>
            <person name="Krajaejun T."/>
            <person name="Lin H."/>
            <person name="Meijer H.J."/>
            <person name="Moore B."/>
            <person name="Morris P."/>
            <person name="Phuntmart V."/>
            <person name="Puiu D."/>
            <person name="Shetty J."/>
            <person name="Stajich J.E."/>
            <person name="Tripathy S."/>
            <person name="Wawra S."/>
            <person name="van West P."/>
            <person name="Whitty B.R."/>
            <person name="Coutinho P.M."/>
            <person name="Henrissat B."/>
            <person name="Martin F."/>
            <person name="Thomas P.D."/>
            <person name="Tyler B.M."/>
            <person name="De Vries R.P."/>
            <person name="Kamoun S."/>
            <person name="Yandell M."/>
            <person name="Tisserat N."/>
            <person name="Buell C.R."/>
        </authorList>
    </citation>
    <scope>NUCLEOTIDE SEQUENCE</scope>
    <source>
        <strain evidence="3">DAOM:BR144</strain>
    </source>
</reference>
<reference evidence="3" key="2">
    <citation type="submission" date="2010-04" db="EMBL/GenBank/DDBJ databases">
        <authorList>
            <person name="Buell R."/>
            <person name="Hamilton J."/>
            <person name="Hostetler J."/>
        </authorList>
    </citation>
    <scope>NUCLEOTIDE SEQUENCE [LARGE SCALE GENOMIC DNA]</scope>
    <source>
        <strain evidence="3">DAOM:BR144</strain>
    </source>
</reference>
<reference evidence="2" key="3">
    <citation type="submission" date="2015-02" db="UniProtKB">
        <authorList>
            <consortium name="EnsemblProtists"/>
        </authorList>
    </citation>
    <scope>IDENTIFICATION</scope>
    <source>
        <strain evidence="2">DAOM BR144</strain>
    </source>
</reference>
<keyword evidence="1" id="KW-1133">Transmembrane helix</keyword>
<accession>K3WY57</accession>
<sequence length="84" mass="9600">MHRITPYIKRAIQLWDALQVELHGHYSFERVQSLDVYMKSTSVLRMVIVCLASPLACFLLTTLVDCVPLAPVEAGTRANYVHWI</sequence>
<dbReference type="AlphaFoldDB" id="K3WY57"/>
<dbReference type="OMA" id="GHYSFER"/>
<dbReference type="EMBL" id="GL376624">
    <property type="status" value="NOT_ANNOTATED_CDS"/>
    <property type="molecule type" value="Genomic_DNA"/>
</dbReference>
<dbReference type="VEuPathDB" id="FungiDB:PYU1_G009888"/>
<evidence type="ECO:0000256" key="1">
    <source>
        <dbReference type="SAM" id="Phobius"/>
    </source>
</evidence>
<dbReference type="Proteomes" id="UP000019132">
    <property type="component" value="Unassembled WGS sequence"/>
</dbReference>
<organism evidence="2 3">
    <name type="scientific">Globisporangium ultimum (strain ATCC 200006 / CBS 805.95 / DAOM BR144)</name>
    <name type="common">Pythium ultimum</name>
    <dbReference type="NCBI Taxonomy" id="431595"/>
    <lineage>
        <taxon>Eukaryota</taxon>
        <taxon>Sar</taxon>
        <taxon>Stramenopiles</taxon>
        <taxon>Oomycota</taxon>
        <taxon>Peronosporomycetes</taxon>
        <taxon>Pythiales</taxon>
        <taxon>Pythiaceae</taxon>
        <taxon>Globisporangium</taxon>
    </lineage>
</organism>
<name>K3WY57_GLOUD</name>
<keyword evidence="3" id="KW-1185">Reference proteome</keyword>
<dbReference type="InParanoid" id="K3WY57"/>
<keyword evidence="1" id="KW-0472">Membrane</keyword>
<evidence type="ECO:0000313" key="2">
    <source>
        <dbReference type="EnsemblProtists" id="PYU1_T009906"/>
    </source>
</evidence>
<proteinExistence type="predicted"/>
<keyword evidence="1" id="KW-0812">Transmembrane</keyword>
<dbReference type="EnsemblProtists" id="PYU1_T009906">
    <property type="protein sequence ID" value="PYU1_T009906"/>
    <property type="gene ID" value="PYU1_G009888"/>
</dbReference>
<evidence type="ECO:0000313" key="3">
    <source>
        <dbReference type="Proteomes" id="UP000019132"/>
    </source>
</evidence>
<dbReference type="HOGENOM" id="CLU_2532472_0_0_1"/>